<dbReference type="PIRSF" id="PIRSF006060">
    <property type="entry name" value="AA_transporter"/>
    <property type="match status" value="1"/>
</dbReference>
<accession>A0A1S1P1X6</accession>
<dbReference type="STRING" id="657387.BH688_01805"/>
<protein>
    <submittedName>
        <fullName evidence="6">APC family permease</fullName>
    </submittedName>
</protein>
<evidence type="ECO:0000256" key="4">
    <source>
        <dbReference type="ARBA" id="ARBA00022989"/>
    </source>
</evidence>
<dbReference type="InterPro" id="IPR050367">
    <property type="entry name" value="APC_superfamily"/>
</dbReference>
<dbReference type="GO" id="GO:0005886">
    <property type="term" value="C:plasma membrane"/>
    <property type="evidence" value="ECO:0007669"/>
    <property type="project" value="UniProtKB-SubCell"/>
</dbReference>
<keyword evidence="2" id="KW-1003">Cell membrane</keyword>
<keyword evidence="7" id="KW-1185">Reference proteome</keyword>
<dbReference type="AlphaFoldDB" id="A0A1S1P1X6"/>
<dbReference type="Proteomes" id="UP000322553">
    <property type="component" value="Chromosome"/>
</dbReference>
<proteinExistence type="predicted"/>
<evidence type="ECO:0000256" key="1">
    <source>
        <dbReference type="ARBA" id="ARBA00004651"/>
    </source>
</evidence>
<reference evidence="6 7" key="1">
    <citation type="submission" date="2019-08" db="EMBL/GenBank/DDBJ databases">
        <title>Complete genome sequence of Kushneria sp. YCWA18, a halophilic phosphate-solubilizing bacterium isolated from Daqiao saltern in China.</title>
        <authorList>
            <person name="Du G.-X."/>
            <person name="Qu L.-Y."/>
        </authorList>
    </citation>
    <scope>NUCLEOTIDE SEQUENCE [LARGE SCALE GENOMIC DNA]</scope>
    <source>
        <strain evidence="6 7">YCWA18</strain>
    </source>
</reference>
<evidence type="ECO:0000256" key="5">
    <source>
        <dbReference type="ARBA" id="ARBA00023136"/>
    </source>
</evidence>
<dbReference type="PANTHER" id="PTHR42770:SF16">
    <property type="entry name" value="AMINO ACID PERMEASE"/>
    <property type="match status" value="1"/>
</dbReference>
<organism evidence="6 7">
    <name type="scientific">Kushneria phosphatilytica</name>
    <dbReference type="NCBI Taxonomy" id="657387"/>
    <lineage>
        <taxon>Bacteria</taxon>
        <taxon>Pseudomonadati</taxon>
        <taxon>Pseudomonadota</taxon>
        <taxon>Gammaproteobacteria</taxon>
        <taxon>Oceanospirillales</taxon>
        <taxon>Halomonadaceae</taxon>
        <taxon>Kushneria</taxon>
    </lineage>
</organism>
<sequence>MSHNTLESLGYTQELSRTLKLRDLVIYGLIFIVPIAPFGIFGHVMSASGGMIVTAYIIGLVGMLFTAICYSEMAREFPVAGSVYSYVSRGSNGFIGFMAGWVMLLDYILIPALLYVVGALAIHDIFPALSPLILIVAFVLFNTYINIRGISFTAAFNKWMLVAELLVLAIFLIMGVVAVSHHVNGAVFSAAPVYDADNFSLGLIISAVPIAVLSFLGFDGISTLAEEARGGGRAVSRAIFLVLLIIGGLFIAQTWIAALIQPDPAKFENLDTAFYETARIAGGGWLATLTAATTAIAWGIADSLVAQIATARILYSMGRDRLLPEPLSRVHSRFKTPYISTLLVGAVSIVVGMAFMNYLALLTSIVTIGALTAFMVLNISTLYYFVFKKKSANVFLHVICPLLGLAVVGYIWSGFEYYTILTGLGWTILGVAIYAVAQRRGRSVSMEI</sequence>
<dbReference type="KEGG" id="kuy:FY550_05570"/>
<evidence type="ECO:0000256" key="2">
    <source>
        <dbReference type="ARBA" id="ARBA00022475"/>
    </source>
</evidence>
<comment type="subcellular location">
    <subcellularLocation>
        <location evidence="1">Cell membrane</location>
        <topology evidence="1">Multi-pass membrane protein</topology>
    </subcellularLocation>
</comment>
<keyword evidence="3" id="KW-0812">Transmembrane</keyword>
<evidence type="ECO:0000256" key="3">
    <source>
        <dbReference type="ARBA" id="ARBA00022692"/>
    </source>
</evidence>
<dbReference type="PANTHER" id="PTHR42770">
    <property type="entry name" value="AMINO ACID TRANSPORTER-RELATED"/>
    <property type="match status" value="1"/>
</dbReference>
<dbReference type="OrthoDB" id="9804700at2"/>
<keyword evidence="5" id="KW-0472">Membrane</keyword>
<dbReference type="RefSeq" id="WP_070976463.1">
    <property type="nucleotide sequence ID" value="NZ_CP043420.1"/>
</dbReference>
<dbReference type="EMBL" id="CP043420">
    <property type="protein sequence ID" value="QEL10648.1"/>
    <property type="molecule type" value="Genomic_DNA"/>
</dbReference>
<name>A0A1S1P1X6_9GAMM</name>
<keyword evidence="4" id="KW-1133">Transmembrane helix</keyword>
<gene>
    <name evidence="6" type="ORF">FY550_05570</name>
</gene>
<dbReference type="InterPro" id="IPR002293">
    <property type="entry name" value="AA/rel_permease1"/>
</dbReference>
<evidence type="ECO:0000313" key="7">
    <source>
        <dbReference type="Proteomes" id="UP000322553"/>
    </source>
</evidence>
<dbReference type="Gene3D" id="1.20.1740.10">
    <property type="entry name" value="Amino acid/polyamine transporter I"/>
    <property type="match status" value="1"/>
</dbReference>
<dbReference type="GO" id="GO:0022857">
    <property type="term" value="F:transmembrane transporter activity"/>
    <property type="evidence" value="ECO:0007669"/>
    <property type="project" value="InterPro"/>
</dbReference>
<dbReference type="Pfam" id="PF13520">
    <property type="entry name" value="AA_permease_2"/>
    <property type="match status" value="1"/>
</dbReference>
<evidence type="ECO:0000313" key="6">
    <source>
        <dbReference type="EMBL" id="QEL10648.1"/>
    </source>
</evidence>